<dbReference type="PANTHER" id="PTHR24379">
    <property type="entry name" value="KRAB AND ZINC FINGER DOMAIN-CONTAINING"/>
    <property type="match status" value="1"/>
</dbReference>
<proteinExistence type="predicted"/>
<dbReference type="GO" id="GO:0005634">
    <property type="term" value="C:nucleus"/>
    <property type="evidence" value="ECO:0007669"/>
    <property type="project" value="UniProtKB-ARBA"/>
</dbReference>
<reference evidence="8" key="2">
    <citation type="submission" date="2020-06" db="EMBL/GenBank/DDBJ databases">
        <authorList>
            <person name="Sheffer M."/>
        </authorList>
    </citation>
    <scope>NUCLEOTIDE SEQUENCE</scope>
</reference>
<evidence type="ECO:0000313" key="8">
    <source>
        <dbReference type="EMBL" id="KAF8770860.1"/>
    </source>
</evidence>
<reference evidence="8" key="1">
    <citation type="journal article" date="2020" name="bioRxiv">
        <title>Chromosome-level reference genome of the European wasp spider Argiope bruennichi: a resource for studies on range expansion and evolutionary adaptation.</title>
        <authorList>
            <person name="Sheffer M.M."/>
            <person name="Hoppe A."/>
            <person name="Krehenwinkel H."/>
            <person name="Uhl G."/>
            <person name="Kuss A.W."/>
            <person name="Jensen L."/>
            <person name="Jensen C."/>
            <person name="Gillespie R.G."/>
            <person name="Hoff K.J."/>
            <person name="Prost S."/>
        </authorList>
    </citation>
    <scope>NUCLEOTIDE SEQUENCE</scope>
</reference>
<name>A0A8T0EDX7_ARGBR</name>
<dbReference type="InterPro" id="IPR013087">
    <property type="entry name" value="Znf_C2H2_type"/>
</dbReference>
<evidence type="ECO:0000259" key="7">
    <source>
        <dbReference type="PROSITE" id="PS50157"/>
    </source>
</evidence>
<feature type="domain" description="C2H2-type" evidence="7">
    <location>
        <begin position="362"/>
        <end position="389"/>
    </location>
</feature>
<dbReference type="PROSITE" id="PS00028">
    <property type="entry name" value="ZINC_FINGER_C2H2_1"/>
    <property type="match status" value="3"/>
</dbReference>
<comment type="caution">
    <text evidence="8">The sequence shown here is derived from an EMBL/GenBank/DDBJ whole genome shotgun (WGS) entry which is preliminary data.</text>
</comment>
<dbReference type="SMART" id="SM00355">
    <property type="entry name" value="ZnF_C2H2"/>
    <property type="match status" value="8"/>
</dbReference>
<feature type="domain" description="C2H2-type" evidence="7">
    <location>
        <begin position="335"/>
        <end position="362"/>
    </location>
</feature>
<feature type="domain" description="C2H2-type" evidence="7">
    <location>
        <begin position="151"/>
        <end position="169"/>
    </location>
</feature>
<dbReference type="PROSITE" id="PS50157">
    <property type="entry name" value="ZINC_FINGER_C2H2_2"/>
    <property type="match status" value="4"/>
</dbReference>
<sequence>MIENSNFVTIPSFLTETDGFNKSIKSLVTFLNKPKSYQEFLFPNSSNEVIVREISSSEKLRVDKSIYVCTFCQVFSPSESAIVAHILSVHRTSLPCGTRAIDFVSQLQALQNENEKERKNKGGRPRKKSSSNVVQEKELDTEPVQGPDGLYQCQKCHRHFKKPRQLNRHVCHEITAENFSSESAADSDCTSDFQTFMDIEPTPWLRRPKHNNKSNVKKSKDFIQSPGDEILYDSGLSKSENARDKTKIYWRDDPNYVQLFENDAERYAFEEHLKSIDYSCVDSLFAKVQNKSKSFKKENKSSNITLYSCIICLKEFHSLSHIRMHCLTHTDVKPFTCPKCPYRSNTKGSLYTHMRNHTGKLFYCSKCSFKSNKRSHLLEHEETHSSIMQLCKLCKNTYKTVKSLIAHVLRYHSNPRGKKYVKFLSGKSSKDSFVKCDVCQKKFKNQTSFSTHTHTIVSTPTIVDDSHGSIQATSATIDYENIQNTSATIDHSEESFQNTPSCVVSEEPLSSMPDNNIEYTNEMQTLKDPLDEIVLNDLLQQKNSEIYQNVLQQSSNSHIQPESEDLSNAFIVDSASRELSQLDVDNQFQTSNTVLEECEKTLGIDLIKECLKDSNFADQVMAETCALSSKLSNDPESFGLHEIQMDYPNESAISPSIAGSANLGKNLSHIDSELKNDSADFVSAEPKSVETKLFERCHQTPAYVCCVCSAIYVCPATLKIHLKEHVNTSSSLIEQNNDDIMQAKLSEADATIDSVCKMLEELAVKK</sequence>
<evidence type="ECO:0000256" key="5">
    <source>
        <dbReference type="PROSITE-ProRule" id="PRU00042"/>
    </source>
</evidence>
<organism evidence="8 9">
    <name type="scientific">Argiope bruennichi</name>
    <name type="common">Wasp spider</name>
    <name type="synonym">Aranea bruennichi</name>
    <dbReference type="NCBI Taxonomy" id="94029"/>
    <lineage>
        <taxon>Eukaryota</taxon>
        <taxon>Metazoa</taxon>
        <taxon>Ecdysozoa</taxon>
        <taxon>Arthropoda</taxon>
        <taxon>Chelicerata</taxon>
        <taxon>Arachnida</taxon>
        <taxon>Araneae</taxon>
        <taxon>Araneomorphae</taxon>
        <taxon>Entelegynae</taxon>
        <taxon>Araneoidea</taxon>
        <taxon>Araneidae</taxon>
        <taxon>Argiope</taxon>
    </lineage>
</organism>
<accession>A0A8T0EDX7</accession>
<dbReference type="EMBL" id="JABXBU010002228">
    <property type="protein sequence ID" value="KAF8770860.1"/>
    <property type="molecule type" value="Genomic_DNA"/>
</dbReference>
<gene>
    <name evidence="8" type="ORF">HNY73_018342</name>
</gene>
<evidence type="ECO:0000256" key="3">
    <source>
        <dbReference type="ARBA" id="ARBA00022771"/>
    </source>
</evidence>
<evidence type="ECO:0000256" key="2">
    <source>
        <dbReference type="ARBA" id="ARBA00022737"/>
    </source>
</evidence>
<evidence type="ECO:0000256" key="1">
    <source>
        <dbReference type="ARBA" id="ARBA00022723"/>
    </source>
</evidence>
<dbReference type="Proteomes" id="UP000807504">
    <property type="component" value="Unassembled WGS sequence"/>
</dbReference>
<keyword evidence="1" id="KW-0479">Metal-binding</keyword>
<keyword evidence="4" id="KW-0862">Zinc</keyword>
<dbReference type="InterPro" id="IPR036236">
    <property type="entry name" value="Znf_C2H2_sf"/>
</dbReference>
<dbReference type="SUPFAM" id="SSF57667">
    <property type="entry name" value="beta-beta-alpha zinc fingers"/>
    <property type="match status" value="2"/>
</dbReference>
<feature type="region of interest" description="Disordered" evidence="6">
    <location>
        <begin position="112"/>
        <end position="145"/>
    </location>
</feature>
<dbReference type="FunFam" id="3.30.160.60:FF:000446">
    <property type="entry name" value="Zinc finger protein"/>
    <property type="match status" value="1"/>
</dbReference>
<dbReference type="Gene3D" id="3.30.160.60">
    <property type="entry name" value="Classic Zinc Finger"/>
    <property type="match status" value="3"/>
</dbReference>
<protein>
    <submittedName>
        <fullName evidence="8">Zinc finger protein ZFAT like protein</fullName>
    </submittedName>
</protein>
<dbReference type="AlphaFoldDB" id="A0A8T0EDX7"/>
<evidence type="ECO:0000313" key="9">
    <source>
        <dbReference type="Proteomes" id="UP000807504"/>
    </source>
</evidence>
<dbReference type="GO" id="GO:0008270">
    <property type="term" value="F:zinc ion binding"/>
    <property type="evidence" value="ECO:0007669"/>
    <property type="project" value="UniProtKB-KW"/>
</dbReference>
<feature type="domain" description="C2H2-type" evidence="7">
    <location>
        <begin position="307"/>
        <end position="334"/>
    </location>
</feature>
<keyword evidence="2" id="KW-0677">Repeat</keyword>
<keyword evidence="3 5" id="KW-0863">Zinc-finger</keyword>
<evidence type="ECO:0000256" key="6">
    <source>
        <dbReference type="SAM" id="MobiDB-lite"/>
    </source>
</evidence>
<evidence type="ECO:0000256" key="4">
    <source>
        <dbReference type="ARBA" id="ARBA00022833"/>
    </source>
</evidence>
<dbReference type="PANTHER" id="PTHR24379:SF121">
    <property type="entry name" value="C2H2-TYPE DOMAIN-CONTAINING PROTEIN"/>
    <property type="match status" value="1"/>
</dbReference>
<dbReference type="Pfam" id="PF00096">
    <property type="entry name" value="zf-C2H2"/>
    <property type="match status" value="1"/>
</dbReference>
<keyword evidence="9" id="KW-1185">Reference proteome</keyword>